<keyword evidence="2" id="KW-1185">Reference proteome</keyword>
<name>A0ABX6Q666_PAEBA</name>
<organism evidence="1 2">
    <name type="scientific">Paenibacillus barcinonensis</name>
    <dbReference type="NCBI Taxonomy" id="198119"/>
    <lineage>
        <taxon>Bacteria</taxon>
        <taxon>Bacillati</taxon>
        <taxon>Bacillota</taxon>
        <taxon>Bacilli</taxon>
        <taxon>Bacillales</taxon>
        <taxon>Paenibacillaceae</taxon>
        <taxon>Paenibacillus</taxon>
    </lineage>
</organism>
<dbReference type="RefSeq" id="WP_110895836.1">
    <property type="nucleotide sequence ID" value="NZ_CP054614.1"/>
</dbReference>
<sequence length="76" mass="8650">MEAKQLLYFRLPVGLAALSVELWGGSGEAVEAQMNFMRTELKDAPYLREIGRFQVVLIHPVITVKQNKRILGLMYT</sequence>
<proteinExistence type="predicted"/>
<evidence type="ECO:0000313" key="1">
    <source>
        <dbReference type="EMBL" id="QKS57562.1"/>
    </source>
</evidence>
<gene>
    <name evidence="1" type="ORF">HUB98_15435</name>
</gene>
<dbReference type="Proteomes" id="UP000509327">
    <property type="component" value="Chromosome"/>
</dbReference>
<reference evidence="1 2" key="1">
    <citation type="submission" date="2020-06" db="EMBL/GenBank/DDBJ databases">
        <title>Complete genome of Paenibacillus barcinonensis KACC11450.</title>
        <authorList>
            <person name="Kim M."/>
            <person name="Park Y.-J."/>
            <person name="Shin J.-H."/>
        </authorList>
    </citation>
    <scope>NUCLEOTIDE SEQUENCE [LARGE SCALE GENOMIC DNA]</scope>
    <source>
        <strain evidence="1 2">KACC11450</strain>
    </source>
</reference>
<dbReference type="EMBL" id="CP054614">
    <property type="protein sequence ID" value="QKS57562.1"/>
    <property type="molecule type" value="Genomic_DNA"/>
</dbReference>
<protein>
    <submittedName>
        <fullName evidence="1">Uncharacterized protein</fullName>
    </submittedName>
</protein>
<evidence type="ECO:0000313" key="2">
    <source>
        <dbReference type="Proteomes" id="UP000509327"/>
    </source>
</evidence>
<accession>A0ABX6Q666</accession>